<dbReference type="InterPro" id="IPR035905">
    <property type="entry name" value="Barstar-like_sf"/>
</dbReference>
<protein>
    <recommendedName>
        <fullName evidence="3">Barstar (barnase inhibitor) domain-containing protein</fullName>
    </recommendedName>
</protein>
<evidence type="ECO:0008006" key="3">
    <source>
        <dbReference type="Google" id="ProtNLM"/>
    </source>
</evidence>
<organism evidence="1 2">
    <name type="scientific">Paenibacillus turicensis</name>
    <dbReference type="NCBI Taxonomy" id="160487"/>
    <lineage>
        <taxon>Bacteria</taxon>
        <taxon>Bacillati</taxon>
        <taxon>Bacillota</taxon>
        <taxon>Bacilli</taxon>
        <taxon>Bacillales</taxon>
        <taxon>Paenibacillaceae</taxon>
        <taxon>Paenibacillus</taxon>
    </lineage>
</organism>
<keyword evidence="2" id="KW-1185">Reference proteome</keyword>
<sequence>MNGPGGYYGFDLNSLVDCFYGGFGAKAPFTLLWENHQVGKRYLDKNCWVEEINYKRILENKLLDHSGFEEKGDRPLFEALIENIQNSGVTVVLN</sequence>
<evidence type="ECO:0000313" key="2">
    <source>
        <dbReference type="Proteomes" id="UP001519272"/>
    </source>
</evidence>
<proteinExistence type="predicted"/>
<comment type="caution">
    <text evidence="1">The sequence shown here is derived from an EMBL/GenBank/DDBJ whole genome shotgun (WGS) entry which is preliminary data.</text>
</comment>
<gene>
    <name evidence="1" type="ORF">J2Z32_000237</name>
</gene>
<dbReference type="Proteomes" id="UP001519272">
    <property type="component" value="Unassembled WGS sequence"/>
</dbReference>
<evidence type="ECO:0000313" key="1">
    <source>
        <dbReference type="EMBL" id="MBP1903625.1"/>
    </source>
</evidence>
<name>A0ABS4FM22_9BACL</name>
<reference evidence="1 2" key="1">
    <citation type="submission" date="2021-03" db="EMBL/GenBank/DDBJ databases">
        <title>Genomic Encyclopedia of Type Strains, Phase IV (KMG-IV): sequencing the most valuable type-strain genomes for metagenomic binning, comparative biology and taxonomic classification.</title>
        <authorList>
            <person name="Goeker M."/>
        </authorList>
    </citation>
    <scope>NUCLEOTIDE SEQUENCE [LARGE SCALE GENOMIC DNA]</scope>
    <source>
        <strain evidence="1 2">DSM 14349</strain>
    </source>
</reference>
<accession>A0ABS4FM22</accession>
<dbReference type="EMBL" id="JAGGKG010000001">
    <property type="protein sequence ID" value="MBP1903625.1"/>
    <property type="molecule type" value="Genomic_DNA"/>
</dbReference>
<dbReference type="SUPFAM" id="SSF52038">
    <property type="entry name" value="Barstar-related"/>
    <property type="match status" value="1"/>
</dbReference>